<dbReference type="InterPro" id="IPR023228">
    <property type="entry name" value="SAM_OH_AdoTrfase_N_sf"/>
</dbReference>
<evidence type="ECO:0000259" key="3">
    <source>
        <dbReference type="Pfam" id="PF01887"/>
    </source>
</evidence>
<protein>
    <submittedName>
        <fullName evidence="5">SAM-dependent chlorinase/fluorinase</fullName>
    </submittedName>
</protein>
<accession>A0A538SPH5</accession>
<evidence type="ECO:0000313" key="5">
    <source>
        <dbReference type="EMBL" id="TMQ53266.1"/>
    </source>
</evidence>
<dbReference type="EMBL" id="VBOT01000021">
    <property type="protein sequence ID" value="TMQ53266.1"/>
    <property type="molecule type" value="Genomic_DNA"/>
</dbReference>
<dbReference type="SUPFAM" id="SSF101852">
    <property type="entry name" value="Bacterial fluorinating enzyme, C-terminal domain"/>
    <property type="match status" value="1"/>
</dbReference>
<dbReference type="AlphaFoldDB" id="A0A538SPH5"/>
<evidence type="ECO:0000256" key="1">
    <source>
        <dbReference type="ARBA" id="ARBA00022691"/>
    </source>
</evidence>
<feature type="domain" description="S-adenosyl-l-methionine hydroxide adenosyltransferase N-terminal" evidence="3">
    <location>
        <begin position="6"/>
        <end position="150"/>
    </location>
</feature>
<sequence length="266" mass="28144">MASPIITFTSDFGHEDWFVGVVHGVLYDLCPSARVVDLSHAVDPGDIERAAFILEAASPDFPVGTVHLAVVDPGVGTTRRALAVHSRGQLFVGPDNGILECSLADPDAEIRSLTEPRFFRLPVSRTFHGRDVFAPAAAHLAGGVPLESMGPRVSDPVRLARPPICWADGRLEGRVMLVDRFGNALTSLTTEAIGSAFPGIAESRLEVLLGGRHIQGIARSYGDAPIGTLVAIIGSSGRLEIAQVGGHAAQRFGFGKDDVVSIQAIR</sequence>
<dbReference type="InterPro" id="IPR023227">
    <property type="entry name" value="SAM_OH_AdoTrfase_C_sf"/>
</dbReference>
<organism evidence="5 6">
    <name type="scientific">Eiseniibacteriota bacterium</name>
    <dbReference type="NCBI Taxonomy" id="2212470"/>
    <lineage>
        <taxon>Bacteria</taxon>
        <taxon>Candidatus Eiseniibacteriota</taxon>
    </lineage>
</organism>
<feature type="domain" description="S-adenosyl-l-methionine hydroxide adenosyltransferase C-terminal" evidence="4">
    <location>
        <begin position="173"/>
        <end position="260"/>
    </location>
</feature>
<dbReference type="SUPFAM" id="SSF102522">
    <property type="entry name" value="Bacterial fluorinating enzyme, N-terminal domain"/>
    <property type="match status" value="1"/>
</dbReference>
<dbReference type="PANTHER" id="PTHR35092">
    <property type="entry name" value="CHLORINASE MJ1651"/>
    <property type="match status" value="1"/>
</dbReference>
<dbReference type="InterPro" id="IPR002747">
    <property type="entry name" value="SAM_OH_AdoTrfase"/>
</dbReference>
<proteinExistence type="inferred from homology"/>
<dbReference type="InterPro" id="IPR046470">
    <property type="entry name" value="SAM_HAT_C"/>
</dbReference>
<evidence type="ECO:0000256" key="2">
    <source>
        <dbReference type="ARBA" id="ARBA00024035"/>
    </source>
</evidence>
<dbReference type="Proteomes" id="UP000320184">
    <property type="component" value="Unassembled WGS sequence"/>
</dbReference>
<dbReference type="PANTHER" id="PTHR35092:SF1">
    <property type="entry name" value="CHLORINASE MJ1651"/>
    <property type="match status" value="1"/>
</dbReference>
<keyword evidence="1" id="KW-0949">S-adenosyl-L-methionine</keyword>
<comment type="caution">
    <text evidence="5">The sequence shown here is derived from an EMBL/GenBank/DDBJ whole genome shotgun (WGS) entry which is preliminary data.</text>
</comment>
<dbReference type="Pfam" id="PF01887">
    <property type="entry name" value="SAM_HAT_N"/>
    <property type="match status" value="1"/>
</dbReference>
<dbReference type="Gene3D" id="3.40.50.10790">
    <property type="entry name" value="S-adenosyl-l-methionine hydroxide adenosyltransferase, N-terminal"/>
    <property type="match status" value="1"/>
</dbReference>
<dbReference type="Gene3D" id="2.40.30.90">
    <property type="entry name" value="Bacterial fluorinating enzyme like"/>
    <property type="match status" value="1"/>
</dbReference>
<dbReference type="Pfam" id="PF20257">
    <property type="entry name" value="SAM_HAT_C"/>
    <property type="match status" value="1"/>
</dbReference>
<dbReference type="InterPro" id="IPR046469">
    <property type="entry name" value="SAM_HAT_N"/>
</dbReference>
<dbReference type="PIRSF" id="PIRSF006779">
    <property type="entry name" value="UCP006779"/>
    <property type="match status" value="1"/>
</dbReference>
<comment type="similarity">
    <text evidence="2">Belongs to the SAM hydrolase / SAM-dependent halogenase family.</text>
</comment>
<evidence type="ECO:0000313" key="6">
    <source>
        <dbReference type="Proteomes" id="UP000320184"/>
    </source>
</evidence>
<reference evidence="5 6" key="1">
    <citation type="journal article" date="2019" name="Nat. Microbiol.">
        <title>Mediterranean grassland soil C-N compound turnover is dependent on rainfall and depth, and is mediated by genomically divergent microorganisms.</title>
        <authorList>
            <person name="Diamond S."/>
            <person name="Andeer P.F."/>
            <person name="Li Z."/>
            <person name="Crits-Christoph A."/>
            <person name="Burstein D."/>
            <person name="Anantharaman K."/>
            <person name="Lane K.R."/>
            <person name="Thomas B.C."/>
            <person name="Pan C."/>
            <person name="Northen T.R."/>
            <person name="Banfield J.F."/>
        </authorList>
    </citation>
    <scope>NUCLEOTIDE SEQUENCE [LARGE SCALE GENOMIC DNA]</scope>
    <source>
        <strain evidence="5">WS_3</strain>
    </source>
</reference>
<name>A0A538SPH5_UNCEI</name>
<gene>
    <name evidence="5" type="ORF">E6K73_01615</name>
</gene>
<evidence type="ECO:0000259" key="4">
    <source>
        <dbReference type="Pfam" id="PF20257"/>
    </source>
</evidence>